<sequence>MSGDGDGLSVVGGSGGITADLEDMTSTGDLLAGLGRDVDGLAVSTHSFLAEAEVLRGALLSPSTFATFETTLLAALDGPGGLAANALDVVAAGVHLRTVAGAYRAKDEALARLGQEWDEALGTWMAMAPGPWLLLGGYAVDTGVLEDPEERLAQHPWLLEQLVASSPSLIEFYLVDAEHPLTLEDAAGLLAAMYDQSGTSTRQDDGRPTEVPEDLVGALHRLAQVKATEGPDTFQVEQQGRGEDATYTVYLPGTDTFDGPLDGPDAPDVLRESDVVQNMGTNLAAVAGDDNAYVRGVLDALADLDVPPGAPVTVVGHSQGGIVAARVAEAATREGTDTPFNVTQVVTAGSPVDHIDLPDQVRMLSLVNDRDIVPVLDGEGPVDRVNHTSIVGSIDGTGVEGNHLVEDAYVPLAQQVQASDDPRVREALEDLAEPFGGGASLTYTYAMERDEP</sequence>
<reference evidence="1" key="1">
    <citation type="submission" date="2022-05" db="EMBL/GenBank/DDBJ databases">
        <authorList>
            <person name="Tuo L."/>
        </authorList>
    </citation>
    <scope>NUCLEOTIDE SEQUENCE</scope>
    <source>
        <strain evidence="1">BSK12Z-4</strain>
    </source>
</reference>
<dbReference type="RefSeq" id="WP_250827722.1">
    <property type="nucleotide sequence ID" value="NZ_JAMOIL010000016.1"/>
</dbReference>
<gene>
    <name evidence="1" type="ORF">M8330_13280</name>
</gene>
<keyword evidence="2" id="KW-1185">Reference proteome</keyword>
<proteinExistence type="predicted"/>
<dbReference type="InterPro" id="IPR029058">
    <property type="entry name" value="AB_hydrolase_fold"/>
</dbReference>
<dbReference type="EMBL" id="JAMOIL010000016">
    <property type="protein sequence ID" value="MCM0621261.1"/>
    <property type="molecule type" value="Genomic_DNA"/>
</dbReference>
<name>A0A9X2IEX0_9ACTN</name>
<accession>A0A9X2IEX0</accession>
<dbReference type="Gene3D" id="3.40.50.1820">
    <property type="entry name" value="alpha/beta hydrolase"/>
    <property type="match status" value="1"/>
</dbReference>
<organism evidence="1 2">
    <name type="scientific">Nocardioides bruguierae</name>
    <dbReference type="NCBI Taxonomy" id="2945102"/>
    <lineage>
        <taxon>Bacteria</taxon>
        <taxon>Bacillati</taxon>
        <taxon>Actinomycetota</taxon>
        <taxon>Actinomycetes</taxon>
        <taxon>Propionibacteriales</taxon>
        <taxon>Nocardioidaceae</taxon>
        <taxon>Nocardioides</taxon>
    </lineage>
</organism>
<evidence type="ECO:0000313" key="2">
    <source>
        <dbReference type="Proteomes" id="UP001139485"/>
    </source>
</evidence>
<comment type="caution">
    <text evidence="1">The sequence shown here is derived from an EMBL/GenBank/DDBJ whole genome shotgun (WGS) entry which is preliminary data.</text>
</comment>
<dbReference type="Proteomes" id="UP001139485">
    <property type="component" value="Unassembled WGS sequence"/>
</dbReference>
<evidence type="ECO:0000313" key="1">
    <source>
        <dbReference type="EMBL" id="MCM0621261.1"/>
    </source>
</evidence>
<keyword evidence="1" id="KW-0378">Hydrolase</keyword>
<dbReference type="GO" id="GO:0016787">
    <property type="term" value="F:hydrolase activity"/>
    <property type="evidence" value="ECO:0007669"/>
    <property type="project" value="UniProtKB-KW"/>
</dbReference>
<dbReference type="SUPFAM" id="SSF53474">
    <property type="entry name" value="alpha/beta-Hydrolases"/>
    <property type="match status" value="1"/>
</dbReference>
<protein>
    <submittedName>
        <fullName evidence="1">Alpha/beta hydrolase</fullName>
    </submittedName>
</protein>
<dbReference type="AlphaFoldDB" id="A0A9X2IEX0"/>